<dbReference type="Proteomes" id="UP000652219">
    <property type="component" value="Unassembled WGS sequence"/>
</dbReference>
<dbReference type="AlphaFoldDB" id="A0A8H6N0A0"/>
<protein>
    <submittedName>
        <fullName evidence="1">Uncharacterized protein</fullName>
    </submittedName>
</protein>
<dbReference type="EMBL" id="WIGN01000040">
    <property type="protein sequence ID" value="KAF6814818.1"/>
    <property type="molecule type" value="Genomic_DNA"/>
</dbReference>
<sequence length="238" mass="27074">MISPLLMRLQKSAQMVDLDEFGLAADALYTSLSSSEHWTGGYLFGRNDGLWQDIATGDASLTRDLSVQQQKKCHAGQPFVLNDDPNDNELVNGEAVTARWETRIDKRKGYVDGNVREARRAASIDVWKFMHDMWNPKGWPALDAEFVEKTRLPSEEKAIIDAWKVAFPGEPFVHFEALITMEHIILHELFHTKHGGRNIARQGPRQHRLLRLLVHGEDPRGGKRRIKVLDDFRIAQAG</sequence>
<gene>
    <name evidence="1" type="ORF">CSOJ01_03829</name>
</gene>
<keyword evidence="2" id="KW-1185">Reference proteome</keyword>
<reference evidence="1 2" key="1">
    <citation type="journal article" date="2020" name="Phytopathology">
        <title>Genome Sequence Resources of Colletotrichum truncatum, C. plurivorum, C. musicola, and C. sojae: Four Species Pathogenic to Soybean (Glycine max).</title>
        <authorList>
            <person name="Rogerio F."/>
            <person name="Boufleur T.R."/>
            <person name="Ciampi-Guillardi M."/>
            <person name="Sukno S.A."/>
            <person name="Thon M.R."/>
            <person name="Massola Junior N.S."/>
            <person name="Baroncelli R."/>
        </authorList>
    </citation>
    <scope>NUCLEOTIDE SEQUENCE [LARGE SCALE GENOMIC DNA]</scope>
    <source>
        <strain evidence="1 2">LFN0009</strain>
    </source>
</reference>
<evidence type="ECO:0000313" key="2">
    <source>
        <dbReference type="Proteomes" id="UP000652219"/>
    </source>
</evidence>
<comment type="caution">
    <text evidence="1">The sequence shown here is derived from an EMBL/GenBank/DDBJ whole genome shotgun (WGS) entry which is preliminary data.</text>
</comment>
<evidence type="ECO:0000313" key="1">
    <source>
        <dbReference type="EMBL" id="KAF6814818.1"/>
    </source>
</evidence>
<organism evidence="1 2">
    <name type="scientific">Colletotrichum sojae</name>
    <dbReference type="NCBI Taxonomy" id="2175907"/>
    <lineage>
        <taxon>Eukaryota</taxon>
        <taxon>Fungi</taxon>
        <taxon>Dikarya</taxon>
        <taxon>Ascomycota</taxon>
        <taxon>Pezizomycotina</taxon>
        <taxon>Sordariomycetes</taxon>
        <taxon>Hypocreomycetidae</taxon>
        <taxon>Glomerellales</taxon>
        <taxon>Glomerellaceae</taxon>
        <taxon>Colletotrichum</taxon>
        <taxon>Colletotrichum orchidearum species complex</taxon>
    </lineage>
</organism>
<accession>A0A8H6N0A0</accession>
<proteinExistence type="predicted"/>
<name>A0A8H6N0A0_9PEZI</name>